<dbReference type="RefSeq" id="WP_189062976.1">
    <property type="nucleotide sequence ID" value="NZ_BMQM01000001.1"/>
</dbReference>
<reference evidence="3" key="1">
    <citation type="journal article" date="2019" name="Int. J. Syst. Evol. Microbiol.">
        <title>The Global Catalogue of Microorganisms (GCM) 10K type strain sequencing project: providing services to taxonomists for standard genome sequencing and annotation.</title>
        <authorList>
            <consortium name="The Broad Institute Genomics Platform"/>
            <consortium name="The Broad Institute Genome Sequencing Center for Infectious Disease"/>
            <person name="Wu L."/>
            <person name="Ma J."/>
        </authorList>
    </citation>
    <scope>NUCLEOTIDE SEQUENCE [LARGE SCALE GENOMIC DNA]</scope>
    <source>
        <strain evidence="3">JCM 31404</strain>
    </source>
</reference>
<evidence type="ECO:0000313" key="2">
    <source>
        <dbReference type="EMBL" id="GGR43460.1"/>
    </source>
</evidence>
<keyword evidence="3" id="KW-1185">Reference proteome</keyword>
<dbReference type="EMBL" id="BMQM01000001">
    <property type="protein sequence ID" value="GGR43460.1"/>
    <property type="molecule type" value="Genomic_DNA"/>
</dbReference>
<feature type="transmembrane region" description="Helical" evidence="1">
    <location>
        <begin position="345"/>
        <end position="363"/>
    </location>
</feature>
<dbReference type="PANTHER" id="PTHR43471">
    <property type="entry name" value="ABC TRANSPORTER PERMEASE"/>
    <property type="match status" value="1"/>
</dbReference>
<feature type="transmembrane region" description="Helical" evidence="1">
    <location>
        <begin position="209"/>
        <end position="230"/>
    </location>
</feature>
<feature type="transmembrane region" description="Helical" evidence="1">
    <location>
        <begin position="43"/>
        <end position="65"/>
    </location>
</feature>
<dbReference type="Pfam" id="PF12679">
    <property type="entry name" value="ABC2_membrane_2"/>
    <property type="match status" value="1"/>
</dbReference>
<evidence type="ECO:0000256" key="1">
    <source>
        <dbReference type="SAM" id="Phobius"/>
    </source>
</evidence>
<keyword evidence="1" id="KW-0812">Transmembrane</keyword>
<sequence>MPDLPTPGPARSARTLRPRTVWHVAARDLLSTLRDRRTLNATVLMPLILIPLFTLGLPLMLGSFIGGQQQERQTVGVTGTLPATLRAALERDETLPDGTVVRAGVTLVPVSDPQAAVQNGDVDAALRVPADLPDRAGAGQGTLELHAKLGNLRAQTGAYSKVTDVIDGYNRTLAVQRLSEQGLNENVLRTVTVTPVDASTAQEQRSGQLAFLIPMLMLQFILSGAVATAVDATAGEKERGTLESLLVSPVRRAEVVAGKLLATTITALTSAAFSVAGFLLSGLAMRLYLQRQPGATAALTGSMGGQLTLSPGSLLALLGIAASAALIISALLIAVGIYARTFKEAQTYIAPITMLVVLPAVMLQFADFLTFGLGVYAVPVIGGMIAILETVRGAAVPSHALIAIGANLLAALLLSLLALRSFGREEVIFRN</sequence>
<comment type="caution">
    <text evidence="2">The sequence shown here is derived from an EMBL/GenBank/DDBJ whole genome shotgun (WGS) entry which is preliminary data.</text>
</comment>
<feature type="transmembrane region" description="Helical" evidence="1">
    <location>
        <begin position="368"/>
        <end position="388"/>
    </location>
</feature>
<proteinExistence type="predicted"/>
<dbReference type="PANTHER" id="PTHR43471:SF3">
    <property type="entry name" value="ABC TRANSPORTER PERMEASE PROTEIN NATB"/>
    <property type="match status" value="1"/>
</dbReference>
<accession>A0ABQ2RLX0</accession>
<protein>
    <submittedName>
        <fullName evidence="2">ABC transporter</fullName>
    </submittedName>
</protein>
<dbReference type="Proteomes" id="UP000634308">
    <property type="component" value="Unassembled WGS sequence"/>
</dbReference>
<evidence type="ECO:0000313" key="3">
    <source>
        <dbReference type="Proteomes" id="UP000634308"/>
    </source>
</evidence>
<feature type="transmembrane region" description="Helical" evidence="1">
    <location>
        <begin position="314"/>
        <end position="339"/>
    </location>
</feature>
<keyword evidence="1" id="KW-1133">Transmembrane helix</keyword>
<organism evidence="2 3">
    <name type="scientific">Deinococcus seoulensis</name>
    <dbReference type="NCBI Taxonomy" id="1837379"/>
    <lineage>
        <taxon>Bacteria</taxon>
        <taxon>Thermotogati</taxon>
        <taxon>Deinococcota</taxon>
        <taxon>Deinococci</taxon>
        <taxon>Deinococcales</taxon>
        <taxon>Deinococcaceae</taxon>
        <taxon>Deinococcus</taxon>
    </lineage>
</organism>
<gene>
    <name evidence="2" type="ORF">GCM10008959_00400</name>
</gene>
<keyword evidence="1" id="KW-0472">Membrane</keyword>
<feature type="transmembrane region" description="Helical" evidence="1">
    <location>
        <begin position="260"/>
        <end position="283"/>
    </location>
</feature>
<name>A0ABQ2RLX0_9DEIO</name>
<feature type="transmembrane region" description="Helical" evidence="1">
    <location>
        <begin position="400"/>
        <end position="419"/>
    </location>
</feature>